<proteinExistence type="predicted"/>
<dbReference type="SUPFAM" id="SSF52540">
    <property type="entry name" value="P-loop containing nucleoside triphosphate hydrolases"/>
    <property type="match status" value="1"/>
</dbReference>
<dbReference type="InterPro" id="IPR027417">
    <property type="entry name" value="P-loop_NTPase"/>
</dbReference>
<accession>A0A150SCM8</accession>
<evidence type="ECO:0000313" key="2">
    <source>
        <dbReference type="EMBL" id="KYF90182.1"/>
    </source>
</evidence>
<dbReference type="InterPro" id="IPR007111">
    <property type="entry name" value="NACHT_NTPase"/>
</dbReference>
<evidence type="ECO:0000313" key="3">
    <source>
        <dbReference type="Proteomes" id="UP000075635"/>
    </source>
</evidence>
<organism evidence="2 3">
    <name type="scientific">Sorangium cellulosum</name>
    <name type="common">Polyangium cellulosum</name>
    <dbReference type="NCBI Taxonomy" id="56"/>
    <lineage>
        <taxon>Bacteria</taxon>
        <taxon>Pseudomonadati</taxon>
        <taxon>Myxococcota</taxon>
        <taxon>Polyangia</taxon>
        <taxon>Polyangiales</taxon>
        <taxon>Polyangiaceae</taxon>
        <taxon>Sorangium</taxon>
    </lineage>
</organism>
<feature type="domain" description="NACHT" evidence="1">
    <location>
        <begin position="179"/>
        <end position="307"/>
    </location>
</feature>
<dbReference type="PANTHER" id="PTHR47691">
    <property type="entry name" value="REGULATOR-RELATED"/>
    <property type="match status" value="1"/>
</dbReference>
<dbReference type="Gene3D" id="3.40.50.300">
    <property type="entry name" value="P-loop containing nucleotide triphosphate hydrolases"/>
    <property type="match status" value="1"/>
</dbReference>
<dbReference type="PANTHER" id="PTHR47691:SF3">
    <property type="entry name" value="HTH-TYPE TRANSCRIPTIONAL REGULATOR RV0890C-RELATED"/>
    <property type="match status" value="1"/>
</dbReference>
<dbReference type="Proteomes" id="UP000075635">
    <property type="component" value="Unassembled WGS sequence"/>
</dbReference>
<comment type="caution">
    <text evidence="2">The sequence shown here is derived from an EMBL/GenBank/DDBJ whole genome shotgun (WGS) entry which is preliminary data.</text>
</comment>
<name>A0A150SCM8_SORCE</name>
<dbReference type="InterPro" id="IPR011990">
    <property type="entry name" value="TPR-like_helical_dom_sf"/>
</dbReference>
<evidence type="ECO:0000259" key="1">
    <source>
        <dbReference type="PROSITE" id="PS50837"/>
    </source>
</evidence>
<gene>
    <name evidence="2" type="ORF">BE17_35255</name>
</gene>
<dbReference type="SUPFAM" id="SSF48452">
    <property type="entry name" value="TPR-like"/>
    <property type="match status" value="1"/>
</dbReference>
<sequence>MKLLLLYCQEDADGAMALRPQLDQVCRRESVELLDTCTPAGEYVERALDERLRAATHVVILVTARLLAWSAWTRVVHPALTSRKPAEVSLVRWRACVDDQDEVLRRFGPIPDPVPVATAADPDTAAVAVARRVGEALRAARLGPRCVALGRLPSPERGIVGREQEKAELNGALVNPAVHVVVVIGEGGCGKTQLVRTWLDGLQPTYGEVDAVISCSIEDQDGGGDPSASAAVSVLLSAFGEEPSDHPLESVTRLVRRVRDRRTIVVIDGLEPLQDERGNLIDRPMRLLVRELASQMNGGLCVITTRPPFEELHGTGVVRIHLSPLDSTSAIHVLRSRGVRGSDEQLARAADRLRHHALSLALVGDYLSEAHAGDILALDDLDLGAEDIDDSGRIHRILSFYEKRLTPEARAVLGVVALCERPTGFATLSGGGAWRCASGFAAALGAASPEQLRRTCARLEKTALLLKTGASAWDQHPLVRGFWRRRLTADDPAGVRSAHERLFEWFLVQAPRAGEGAGRREDLDPLYAAVAHGVQAQRWAESFEVLHDRVRQGERHTSLKLHGAVAEDRRAFLSFFDRSTFHVLGDLAPSQRYWIENSAGVLLRVHGEMSDSVRLLERAVRTAVDAGLLAGAAETARNLASVHSLRGNLMEALASAESAVRHADASGELRPRLNVRDFRAYLMHRLGRLHEARAAYEAIERLRDREMAGQMGVAHYPFANHALLLLDLDEVDLAHDRSVRAYKLTFGEEPDAGSLLNRGLSTRVLARTLVALGRSDEAIQRFEEAVSLVRDSGRWDHLVSCLVDCASFWASRDTHLARKHLDEARRISEGRGFRLTAAVAALTTARVALIENILPEASRQLDAAEALLLEMRYRVRVPWLHILRARLCCAQGDHAGARRQADLARHEASEMGLKRRDFWRELESCCRVEESS</sequence>
<protein>
    <recommendedName>
        <fullName evidence="1">NACHT domain-containing protein</fullName>
    </recommendedName>
</protein>
<dbReference type="AlphaFoldDB" id="A0A150SCM8"/>
<dbReference type="PROSITE" id="PS50837">
    <property type="entry name" value="NACHT"/>
    <property type="match status" value="1"/>
</dbReference>
<dbReference type="Gene3D" id="1.25.40.10">
    <property type="entry name" value="Tetratricopeptide repeat domain"/>
    <property type="match status" value="1"/>
</dbReference>
<reference evidence="2 3" key="1">
    <citation type="submission" date="2014-02" db="EMBL/GenBank/DDBJ databases">
        <title>The small core and large imbalanced accessory genome model reveals a collaborative survival strategy of Sorangium cellulosum strains in nature.</title>
        <authorList>
            <person name="Han K."/>
            <person name="Peng R."/>
            <person name="Blom J."/>
            <person name="Li Y.-Z."/>
        </authorList>
    </citation>
    <scope>NUCLEOTIDE SEQUENCE [LARGE SCALE GENOMIC DNA]</scope>
    <source>
        <strain evidence="2 3">So0011-07</strain>
    </source>
</reference>
<dbReference type="EMBL" id="JEMB01001148">
    <property type="protein sequence ID" value="KYF90182.1"/>
    <property type="molecule type" value="Genomic_DNA"/>
</dbReference>